<keyword evidence="1" id="KW-0472">Membrane</keyword>
<evidence type="ECO:0000313" key="3">
    <source>
        <dbReference type="Proteomes" id="UP000185766"/>
    </source>
</evidence>
<dbReference type="Proteomes" id="UP000185766">
    <property type="component" value="Unassembled WGS sequence"/>
</dbReference>
<feature type="transmembrane region" description="Helical" evidence="1">
    <location>
        <begin position="361"/>
        <end position="379"/>
    </location>
</feature>
<dbReference type="Pfam" id="PF06123">
    <property type="entry name" value="CreD"/>
    <property type="match status" value="1"/>
</dbReference>
<dbReference type="PANTHER" id="PTHR30092:SF0">
    <property type="entry name" value="INNER MEMBRANE PROTEIN CRED"/>
    <property type="match status" value="1"/>
</dbReference>
<feature type="transmembrane region" description="Helical" evidence="1">
    <location>
        <begin position="336"/>
        <end position="355"/>
    </location>
</feature>
<dbReference type="PIRSF" id="PIRSF004548">
    <property type="entry name" value="CreD"/>
    <property type="match status" value="1"/>
</dbReference>
<proteinExistence type="predicted"/>
<dbReference type="STRING" id="1429083.GCA_001885685_02031"/>
<evidence type="ECO:0000313" key="2">
    <source>
        <dbReference type="EMBL" id="SEL35281.1"/>
    </source>
</evidence>
<dbReference type="PANTHER" id="PTHR30092">
    <property type="entry name" value="INNER MEMBRANE PROTEIN CRED"/>
    <property type="match status" value="1"/>
</dbReference>
<sequence length="455" mass="51035">MTRTLGFKVLTIVGLVFFLLIPLTMIDGLVSSRQYLREGVERDIARSSSYAQQITGPILVVPFVEIKRTWRQDPQTGERYEDVKEFSKRLYFLPEQLQLDGQLGTEVRQRGIYKIRQYQSLSHISGQFVLPKRLGLKGEDENYRLGTPFIAVGISDIRGIGNKMTANVNNHQRAFAPGTQIGFLQNGVHAKLGKFNLGAAQSLRFAFDLQLQGTSTFAVVPVGADTQVKLTSDWPHPSFVGEYLPREREISSQGFTAAWQTSFFATDMQQALNDCRFKQKCSGLNDRAMKVNLIDPVDQYLKTERAIKYALLFIGLTFAVFFLFEVLKRLAIHPVQYTLVGLALAFFYLLLLSLAEHMSFARAYALAAAACVSLLAVYTHSVLRDFWRALSFSALLTGLYGMLYVLLSAEDFALLMGSVLVFGLLAAFMLLTRKLDWYAIGRNNNAEVAHESAAQ</sequence>
<dbReference type="AlphaFoldDB" id="A0A1H7PHL5"/>
<protein>
    <submittedName>
        <fullName evidence="2">Inner membrane protein</fullName>
    </submittedName>
</protein>
<feature type="transmembrane region" description="Helical" evidence="1">
    <location>
        <begin position="386"/>
        <end position="406"/>
    </location>
</feature>
<keyword evidence="1" id="KW-0812">Transmembrane</keyword>
<dbReference type="NCBIfam" id="NF008712">
    <property type="entry name" value="PRK11715.1-1"/>
    <property type="match status" value="1"/>
</dbReference>
<organism evidence="2 3">
    <name type="scientific">Atopomonas hussainii</name>
    <dbReference type="NCBI Taxonomy" id="1429083"/>
    <lineage>
        <taxon>Bacteria</taxon>
        <taxon>Pseudomonadati</taxon>
        <taxon>Pseudomonadota</taxon>
        <taxon>Gammaproteobacteria</taxon>
        <taxon>Pseudomonadales</taxon>
        <taxon>Pseudomonadaceae</taxon>
        <taxon>Atopomonas</taxon>
    </lineage>
</organism>
<feature type="transmembrane region" description="Helical" evidence="1">
    <location>
        <begin position="412"/>
        <end position="432"/>
    </location>
</feature>
<name>A0A1H7PHL5_9GAMM</name>
<accession>A0A1H7PHL5</accession>
<keyword evidence="3" id="KW-1185">Reference proteome</keyword>
<keyword evidence="1" id="KW-1133">Transmembrane helix</keyword>
<dbReference type="InterPro" id="IPR010364">
    <property type="entry name" value="Uncharacterised_IM_CreD"/>
</dbReference>
<dbReference type="EMBL" id="FOAS01000011">
    <property type="protein sequence ID" value="SEL35281.1"/>
    <property type="molecule type" value="Genomic_DNA"/>
</dbReference>
<evidence type="ECO:0000256" key="1">
    <source>
        <dbReference type="SAM" id="Phobius"/>
    </source>
</evidence>
<dbReference type="RefSeq" id="WP_074868673.1">
    <property type="nucleotide sequence ID" value="NZ_FOAS01000011.1"/>
</dbReference>
<feature type="transmembrane region" description="Helical" evidence="1">
    <location>
        <begin position="306"/>
        <end position="324"/>
    </location>
</feature>
<reference evidence="2 3" key="1">
    <citation type="submission" date="2016-10" db="EMBL/GenBank/DDBJ databases">
        <authorList>
            <person name="de Groot N.N."/>
        </authorList>
    </citation>
    <scope>NUCLEOTIDE SEQUENCE [LARGE SCALE GENOMIC DNA]</scope>
    <source>
        <strain evidence="2 3">JCM 19513</strain>
    </source>
</reference>
<dbReference type="GO" id="GO:0005886">
    <property type="term" value="C:plasma membrane"/>
    <property type="evidence" value="ECO:0007669"/>
    <property type="project" value="TreeGrafter"/>
</dbReference>
<gene>
    <name evidence="2" type="ORF">SAMN05216214_11124</name>
</gene>